<dbReference type="EMBL" id="JARKIE010000001">
    <property type="protein sequence ID" value="KAJ7710851.1"/>
    <property type="molecule type" value="Genomic_DNA"/>
</dbReference>
<evidence type="ECO:0000256" key="1">
    <source>
        <dbReference type="SAM" id="MobiDB-lite"/>
    </source>
</evidence>
<comment type="caution">
    <text evidence="2">The sequence shown here is derived from an EMBL/GenBank/DDBJ whole genome shotgun (WGS) entry which is preliminary data.</text>
</comment>
<keyword evidence="3" id="KW-1185">Reference proteome</keyword>
<accession>A0AAD7H3C7</accession>
<protein>
    <submittedName>
        <fullName evidence="2">Uncharacterized protein</fullName>
    </submittedName>
</protein>
<name>A0AAD7H3C7_MYCRO</name>
<feature type="region of interest" description="Disordered" evidence="1">
    <location>
        <begin position="1"/>
        <end position="38"/>
    </location>
</feature>
<dbReference type="AlphaFoldDB" id="A0AAD7H3C7"/>
<reference evidence="2" key="1">
    <citation type="submission" date="2023-03" db="EMBL/GenBank/DDBJ databases">
        <title>Massive genome expansion in bonnet fungi (Mycena s.s.) driven by repeated elements and novel gene families across ecological guilds.</title>
        <authorList>
            <consortium name="Lawrence Berkeley National Laboratory"/>
            <person name="Harder C.B."/>
            <person name="Miyauchi S."/>
            <person name="Viragh M."/>
            <person name="Kuo A."/>
            <person name="Thoen E."/>
            <person name="Andreopoulos B."/>
            <person name="Lu D."/>
            <person name="Skrede I."/>
            <person name="Drula E."/>
            <person name="Henrissat B."/>
            <person name="Morin E."/>
            <person name="Kohler A."/>
            <person name="Barry K."/>
            <person name="LaButti K."/>
            <person name="Morin E."/>
            <person name="Salamov A."/>
            <person name="Lipzen A."/>
            <person name="Mereny Z."/>
            <person name="Hegedus B."/>
            <person name="Baldrian P."/>
            <person name="Stursova M."/>
            <person name="Weitz H."/>
            <person name="Taylor A."/>
            <person name="Grigoriev I.V."/>
            <person name="Nagy L.G."/>
            <person name="Martin F."/>
            <person name="Kauserud H."/>
        </authorList>
    </citation>
    <scope>NUCLEOTIDE SEQUENCE</scope>
    <source>
        <strain evidence="2">CBHHK067</strain>
    </source>
</reference>
<evidence type="ECO:0000313" key="2">
    <source>
        <dbReference type="EMBL" id="KAJ7710851.1"/>
    </source>
</evidence>
<gene>
    <name evidence="2" type="ORF">B0H17DRAFT_1123941</name>
</gene>
<organism evidence="2 3">
    <name type="scientific">Mycena rosella</name>
    <name type="common">Pink bonnet</name>
    <name type="synonym">Agaricus rosellus</name>
    <dbReference type="NCBI Taxonomy" id="1033263"/>
    <lineage>
        <taxon>Eukaryota</taxon>
        <taxon>Fungi</taxon>
        <taxon>Dikarya</taxon>
        <taxon>Basidiomycota</taxon>
        <taxon>Agaricomycotina</taxon>
        <taxon>Agaricomycetes</taxon>
        <taxon>Agaricomycetidae</taxon>
        <taxon>Agaricales</taxon>
        <taxon>Marasmiineae</taxon>
        <taxon>Mycenaceae</taxon>
        <taxon>Mycena</taxon>
    </lineage>
</organism>
<evidence type="ECO:0000313" key="3">
    <source>
        <dbReference type="Proteomes" id="UP001221757"/>
    </source>
</evidence>
<sequence length="141" mass="14694">MGHPADRGGTSHPDGMSQRGIPTSGGNPTELGGTSHAIDEGCPTYRDISPRYMGHPMGLCGTSLRLSLPRRRHIPTGNAEAHLTRALGAYLSKAVGGGTFKGGHKGSLKCRWSAIPNPQQQGPITMICVGRGVEGVALQSL</sequence>
<dbReference type="Proteomes" id="UP001221757">
    <property type="component" value="Unassembled WGS sequence"/>
</dbReference>
<proteinExistence type="predicted"/>